<accession>A0A9W9Z0L6</accession>
<reference evidence="2" key="1">
    <citation type="submission" date="2023-01" db="EMBL/GenBank/DDBJ databases">
        <title>Genome assembly of the deep-sea coral Lophelia pertusa.</title>
        <authorList>
            <person name="Herrera S."/>
            <person name="Cordes E."/>
        </authorList>
    </citation>
    <scope>NUCLEOTIDE SEQUENCE</scope>
    <source>
        <strain evidence="2">USNM1676648</strain>
        <tissue evidence="2">Polyp</tissue>
    </source>
</reference>
<dbReference type="AlphaFoldDB" id="A0A9W9Z0L6"/>
<dbReference type="Proteomes" id="UP001163046">
    <property type="component" value="Unassembled WGS sequence"/>
</dbReference>
<evidence type="ECO:0000313" key="2">
    <source>
        <dbReference type="EMBL" id="KAJ7372139.1"/>
    </source>
</evidence>
<dbReference type="OrthoDB" id="413460at2759"/>
<feature type="region of interest" description="Disordered" evidence="1">
    <location>
        <begin position="19"/>
        <end position="40"/>
    </location>
</feature>
<protein>
    <submittedName>
        <fullName evidence="2">DNA repair and recombination protein rad54b</fullName>
    </submittedName>
</protein>
<gene>
    <name evidence="2" type="primary">RAD54B_12</name>
    <name evidence="2" type="ORF">OS493_020565</name>
</gene>
<proteinExistence type="predicted"/>
<dbReference type="EMBL" id="MU826838">
    <property type="protein sequence ID" value="KAJ7372139.1"/>
    <property type="molecule type" value="Genomic_DNA"/>
</dbReference>
<organism evidence="2 3">
    <name type="scientific">Desmophyllum pertusum</name>
    <dbReference type="NCBI Taxonomy" id="174260"/>
    <lineage>
        <taxon>Eukaryota</taxon>
        <taxon>Metazoa</taxon>
        <taxon>Cnidaria</taxon>
        <taxon>Anthozoa</taxon>
        <taxon>Hexacorallia</taxon>
        <taxon>Scleractinia</taxon>
        <taxon>Caryophylliina</taxon>
        <taxon>Caryophylliidae</taxon>
        <taxon>Desmophyllum</taxon>
    </lineage>
</organism>
<sequence>MTSNAPGALVMPRPSATHQLEHNRGGLDIRDVGSGPTRVPALEAPSERRCDVLYECVLGLRNFNGNGAILA</sequence>
<evidence type="ECO:0000313" key="3">
    <source>
        <dbReference type="Proteomes" id="UP001163046"/>
    </source>
</evidence>
<feature type="compositionally biased region" description="Basic and acidic residues" evidence="1">
    <location>
        <begin position="19"/>
        <end position="31"/>
    </location>
</feature>
<name>A0A9W9Z0L6_9CNID</name>
<evidence type="ECO:0000256" key="1">
    <source>
        <dbReference type="SAM" id="MobiDB-lite"/>
    </source>
</evidence>
<comment type="caution">
    <text evidence="2">The sequence shown here is derived from an EMBL/GenBank/DDBJ whole genome shotgun (WGS) entry which is preliminary data.</text>
</comment>
<keyword evidence="3" id="KW-1185">Reference proteome</keyword>